<dbReference type="EMBL" id="QJSX01000001">
    <property type="protein sequence ID" value="PYE56558.1"/>
    <property type="molecule type" value="Genomic_DNA"/>
</dbReference>
<organism evidence="2 3">
    <name type="scientific">Deinococcus yavapaiensis KR-236</name>
    <dbReference type="NCBI Taxonomy" id="694435"/>
    <lineage>
        <taxon>Bacteria</taxon>
        <taxon>Thermotogati</taxon>
        <taxon>Deinococcota</taxon>
        <taxon>Deinococci</taxon>
        <taxon>Deinococcales</taxon>
        <taxon>Deinococcaceae</taxon>
        <taxon>Deinococcus</taxon>
    </lineage>
</organism>
<dbReference type="InterPro" id="IPR038740">
    <property type="entry name" value="BioF2-like_GNAT_dom"/>
</dbReference>
<gene>
    <name evidence="2" type="ORF">DES52_101363</name>
</gene>
<comment type="caution">
    <text evidence="2">The sequence shown here is derived from an EMBL/GenBank/DDBJ whole genome shotgun (WGS) entry which is preliminary data.</text>
</comment>
<dbReference type="SUPFAM" id="SSF55729">
    <property type="entry name" value="Acyl-CoA N-acyltransferases (Nat)"/>
    <property type="match status" value="1"/>
</dbReference>
<protein>
    <submittedName>
        <fullName evidence="2">Acetyltransferase (GNAT) family protein</fullName>
    </submittedName>
</protein>
<evidence type="ECO:0000259" key="1">
    <source>
        <dbReference type="Pfam" id="PF13480"/>
    </source>
</evidence>
<dbReference type="GO" id="GO:0016740">
    <property type="term" value="F:transferase activity"/>
    <property type="evidence" value="ECO:0007669"/>
    <property type="project" value="UniProtKB-KW"/>
</dbReference>
<evidence type="ECO:0000313" key="2">
    <source>
        <dbReference type="EMBL" id="PYE56558.1"/>
    </source>
</evidence>
<keyword evidence="2" id="KW-0808">Transferase</keyword>
<sequence>MATLTFEPSGIRDDYARAYLSPMMRAGTREFVANVHARLGVVQGDGFALPIAFDFERGDSYVVSPLSHYVGYGAEELSKLGRPRVEATLRSVLKSVGSGLEASGFDEVVSVNNWLLSTNLWPPLSTSEVRDVLEALVATFPNRPILFRSLDLARNALTFGALSSLGCVPLFSRVVHYQDPRRADFWHVRQLREDERRVRKVPAELVTTFTDDDLARVKVLYDDLYLRKYSTFNPQFTVAFLRNARDEGLLDLRGWRVDGELVAAWGAFVRSGVMTVPVFGYDTAASKKLALYRLSSLEVSRRARERGLLVNASGGVGAFKKARSGVTTVEFNLVFTRHLPWRRRLAWSALGRFLDRVAVPIILHGEY</sequence>
<dbReference type="Proteomes" id="UP000248326">
    <property type="component" value="Unassembled WGS sequence"/>
</dbReference>
<dbReference type="AlphaFoldDB" id="A0A318SC19"/>
<dbReference type="OrthoDB" id="9809725at2"/>
<keyword evidence="3" id="KW-1185">Reference proteome</keyword>
<reference evidence="2 3" key="1">
    <citation type="submission" date="2018-06" db="EMBL/GenBank/DDBJ databases">
        <title>Genomic Encyclopedia of Type Strains, Phase IV (KMG-IV): sequencing the most valuable type-strain genomes for metagenomic binning, comparative biology and taxonomic classification.</title>
        <authorList>
            <person name="Goeker M."/>
        </authorList>
    </citation>
    <scope>NUCLEOTIDE SEQUENCE [LARGE SCALE GENOMIC DNA]</scope>
    <source>
        <strain evidence="2 3">DSM 18048</strain>
    </source>
</reference>
<dbReference type="Pfam" id="PF13480">
    <property type="entry name" value="Acetyltransf_6"/>
    <property type="match status" value="1"/>
</dbReference>
<dbReference type="RefSeq" id="WP_110885033.1">
    <property type="nucleotide sequence ID" value="NZ_QJSX01000001.1"/>
</dbReference>
<feature type="domain" description="BioF2-like acetyltransferase" evidence="1">
    <location>
        <begin position="189"/>
        <end position="308"/>
    </location>
</feature>
<evidence type="ECO:0000313" key="3">
    <source>
        <dbReference type="Proteomes" id="UP000248326"/>
    </source>
</evidence>
<accession>A0A318SC19</accession>
<proteinExistence type="predicted"/>
<dbReference type="InterPro" id="IPR016181">
    <property type="entry name" value="Acyl_CoA_acyltransferase"/>
</dbReference>
<name>A0A318SC19_9DEIO</name>